<feature type="transmembrane region" description="Helical" evidence="1">
    <location>
        <begin position="6"/>
        <end position="24"/>
    </location>
</feature>
<keyword evidence="1" id="KW-0812">Transmembrane</keyword>
<evidence type="ECO:0000256" key="1">
    <source>
        <dbReference type="SAM" id="Phobius"/>
    </source>
</evidence>
<keyword evidence="1" id="KW-0472">Membrane</keyword>
<evidence type="ECO:0000313" key="2">
    <source>
        <dbReference type="EMBL" id="TCP64791.1"/>
    </source>
</evidence>
<dbReference type="RefSeq" id="WP_131918928.1">
    <property type="nucleotide sequence ID" value="NZ_JAOQNU010000008.1"/>
</dbReference>
<sequence length="132" mass="14498">MTATMIFVIVIIALVAMFIVKKTYDANKKPVVDSIKANTTLEQRQTVFNLGTAAVLLAQNTFGTLTGEERKQKAIAFLAAGASKTNIPLAAEDIETIIDTTYREAKKLGFLVTLDDFKATINELLTENKEEK</sequence>
<dbReference type="Proteomes" id="UP000294813">
    <property type="component" value="Unassembled WGS sequence"/>
</dbReference>
<evidence type="ECO:0000313" key="3">
    <source>
        <dbReference type="Proteomes" id="UP000294813"/>
    </source>
</evidence>
<organism evidence="2 3">
    <name type="scientific">Heliophilum fasciatum</name>
    <dbReference type="NCBI Taxonomy" id="35700"/>
    <lineage>
        <taxon>Bacteria</taxon>
        <taxon>Bacillati</taxon>
        <taxon>Bacillota</taxon>
        <taxon>Clostridia</taxon>
        <taxon>Eubacteriales</taxon>
        <taxon>Heliobacteriaceae</taxon>
        <taxon>Heliophilum</taxon>
    </lineage>
</organism>
<dbReference type="AlphaFoldDB" id="A0A4R2RXS2"/>
<name>A0A4R2RXS2_9FIRM</name>
<dbReference type="OrthoDB" id="1699125at2"/>
<keyword evidence="3" id="KW-1185">Reference proteome</keyword>
<dbReference type="EMBL" id="SLXT01000008">
    <property type="protein sequence ID" value="TCP64791.1"/>
    <property type="molecule type" value="Genomic_DNA"/>
</dbReference>
<gene>
    <name evidence="2" type="ORF">EDD73_108144</name>
</gene>
<keyword evidence="1" id="KW-1133">Transmembrane helix</keyword>
<accession>A0A4R2RXS2</accession>
<protein>
    <submittedName>
        <fullName evidence="2">Superfamily 6 holin (LLH)</fullName>
    </submittedName>
</protein>
<reference evidence="2 3" key="1">
    <citation type="submission" date="2019-03" db="EMBL/GenBank/DDBJ databases">
        <title>Genomic Encyclopedia of Type Strains, Phase IV (KMG-IV): sequencing the most valuable type-strain genomes for metagenomic binning, comparative biology and taxonomic classification.</title>
        <authorList>
            <person name="Goeker M."/>
        </authorList>
    </citation>
    <scope>NUCLEOTIDE SEQUENCE [LARGE SCALE GENOMIC DNA]</scope>
    <source>
        <strain evidence="2 3">DSM 11170</strain>
    </source>
</reference>
<comment type="caution">
    <text evidence="2">The sequence shown here is derived from an EMBL/GenBank/DDBJ whole genome shotgun (WGS) entry which is preliminary data.</text>
</comment>
<proteinExistence type="predicted"/>